<evidence type="ECO:0000256" key="9">
    <source>
        <dbReference type="SAM" id="Coils"/>
    </source>
</evidence>
<name>A0AAQ1HMV0_9PSED</name>
<dbReference type="Gene3D" id="1.20.1600.10">
    <property type="entry name" value="Outer membrane efflux proteins (OEP)"/>
    <property type="match status" value="1"/>
</dbReference>
<comment type="similarity">
    <text evidence="2">Belongs to the outer membrane factor (OMF) (TC 1.B.17) family.</text>
</comment>
<dbReference type="GO" id="GO:0015562">
    <property type="term" value="F:efflux transmembrane transporter activity"/>
    <property type="evidence" value="ECO:0007669"/>
    <property type="project" value="InterPro"/>
</dbReference>
<evidence type="ECO:0000256" key="1">
    <source>
        <dbReference type="ARBA" id="ARBA00004442"/>
    </source>
</evidence>
<dbReference type="Pfam" id="PF02321">
    <property type="entry name" value="OEP"/>
    <property type="match status" value="2"/>
</dbReference>
<evidence type="ECO:0000256" key="5">
    <source>
        <dbReference type="ARBA" id="ARBA00023136"/>
    </source>
</evidence>
<dbReference type="SUPFAM" id="SSF56954">
    <property type="entry name" value="Outer membrane efflux proteins (OEP)"/>
    <property type="match status" value="1"/>
</dbReference>
<reference evidence="10 11" key="1">
    <citation type="submission" date="2016-10" db="EMBL/GenBank/DDBJ databases">
        <authorList>
            <person name="Varghese N."/>
            <person name="Submissions S."/>
        </authorList>
    </citation>
    <scope>NUCLEOTIDE SEQUENCE [LARGE SCALE GENOMIC DNA]</scope>
    <source>
        <strain evidence="10 11">LMG 18378</strain>
    </source>
</reference>
<evidence type="ECO:0000313" key="11">
    <source>
        <dbReference type="Proteomes" id="UP000183385"/>
    </source>
</evidence>
<evidence type="ECO:0000256" key="2">
    <source>
        <dbReference type="ARBA" id="ARBA00007613"/>
    </source>
</evidence>
<keyword evidence="5" id="KW-0472">Membrane</keyword>
<feature type="coiled-coil region" evidence="9">
    <location>
        <begin position="184"/>
        <end position="211"/>
    </location>
</feature>
<dbReference type="InterPro" id="IPR010131">
    <property type="entry name" value="MdtP/NodT-like"/>
</dbReference>
<dbReference type="Proteomes" id="UP000183385">
    <property type="component" value="Unassembled WGS sequence"/>
</dbReference>
<dbReference type="GO" id="GO:0016020">
    <property type="term" value="C:membrane"/>
    <property type="evidence" value="ECO:0007669"/>
    <property type="project" value="UniProtKB-SubCell"/>
</dbReference>
<keyword evidence="7" id="KW-0998">Cell outer membrane</keyword>
<evidence type="ECO:0000256" key="4">
    <source>
        <dbReference type="ARBA" id="ARBA00022692"/>
    </source>
</evidence>
<evidence type="ECO:0000256" key="8">
    <source>
        <dbReference type="ARBA" id="ARBA00023288"/>
    </source>
</evidence>
<keyword evidence="11" id="KW-1185">Reference proteome</keyword>
<evidence type="ECO:0000256" key="6">
    <source>
        <dbReference type="ARBA" id="ARBA00023139"/>
    </source>
</evidence>
<proteinExistence type="inferred from homology"/>
<dbReference type="PANTHER" id="PTHR30203:SF24">
    <property type="entry name" value="BLR4935 PROTEIN"/>
    <property type="match status" value="1"/>
</dbReference>
<evidence type="ECO:0000256" key="7">
    <source>
        <dbReference type="ARBA" id="ARBA00023237"/>
    </source>
</evidence>
<keyword evidence="3" id="KW-1134">Transmembrane beta strand</keyword>
<accession>A0AAQ1HMV0</accession>
<sequence length="420" mass="46314">MSYFRGLFRWPAAGLCPWPASLSLFLLLLGLPGVPAEARALGFDEALRTALEANPELAAVARGQGIAAGERRQAALLPNPSLSWETEDTRRDRSTTTLALTQPLELGGKRGARVAVAERGEAIAEMELEVRRNTLRAEVLEAFQAALQAQERLRLGEESATLARRALRAAEARVRAGKSAPLEATRAQVQLTEVELELQRARIDRDQAYRALAGLMGEAEPGFAEVAGNAELPAPPQAARLLRRLEQTAELRLALLQVDQREAAVQLARAERVPDLDVTLGSQYDHEARERVNLVGLSMPLPLFDRNQGRLLAEARRADQARDLSNATELRLRRETQQALDLWSTAQHEARTLRDSLLPAARQALDAATRGFEMGKFGFLEVLDAQRTLLAARDQYLQALARLAEARARTERIFGDLALR</sequence>
<comment type="subcellular location">
    <subcellularLocation>
        <location evidence="1">Cell outer membrane</location>
    </subcellularLocation>
</comment>
<keyword evidence="8" id="KW-0449">Lipoprotein</keyword>
<keyword evidence="6" id="KW-0564">Palmitate</keyword>
<comment type="caution">
    <text evidence="10">The sequence shown here is derived from an EMBL/GenBank/DDBJ whole genome shotgun (WGS) entry which is preliminary data.</text>
</comment>
<dbReference type="PANTHER" id="PTHR30203">
    <property type="entry name" value="OUTER MEMBRANE CATION EFFLUX PROTEIN"/>
    <property type="match status" value="1"/>
</dbReference>
<gene>
    <name evidence="10" type="ORF">SAMN05216577_11216</name>
</gene>
<keyword evidence="9" id="KW-0175">Coiled coil</keyword>
<evidence type="ECO:0000256" key="3">
    <source>
        <dbReference type="ARBA" id="ARBA00022452"/>
    </source>
</evidence>
<dbReference type="InterPro" id="IPR003423">
    <property type="entry name" value="OMP_efflux"/>
</dbReference>
<dbReference type="EMBL" id="FOLS01000012">
    <property type="protein sequence ID" value="SFC88937.1"/>
    <property type="molecule type" value="Genomic_DNA"/>
</dbReference>
<protein>
    <submittedName>
        <fullName evidence="10">Outer membrane protein, cobalt-zinc-cadmium efflux system</fullName>
    </submittedName>
</protein>
<keyword evidence="4" id="KW-0812">Transmembrane</keyword>
<evidence type="ECO:0000313" key="10">
    <source>
        <dbReference type="EMBL" id="SFC88937.1"/>
    </source>
</evidence>
<organism evidence="10 11">
    <name type="scientific">Pseudomonas citronellolis</name>
    <dbReference type="NCBI Taxonomy" id="53408"/>
    <lineage>
        <taxon>Bacteria</taxon>
        <taxon>Pseudomonadati</taxon>
        <taxon>Pseudomonadota</taxon>
        <taxon>Gammaproteobacteria</taxon>
        <taxon>Pseudomonadales</taxon>
        <taxon>Pseudomonadaceae</taxon>
        <taxon>Pseudomonas</taxon>
    </lineage>
</organism>
<dbReference type="AlphaFoldDB" id="A0AAQ1HMV0"/>